<organism evidence="2 3">
    <name type="scientific">Mojavia pulchra JT2-VF2</name>
    <dbReference type="NCBI Taxonomy" id="287848"/>
    <lineage>
        <taxon>Bacteria</taxon>
        <taxon>Bacillati</taxon>
        <taxon>Cyanobacteriota</taxon>
        <taxon>Cyanophyceae</taxon>
        <taxon>Nostocales</taxon>
        <taxon>Nostocaceae</taxon>
    </lineage>
</organism>
<reference evidence="2" key="2">
    <citation type="journal article" date="2022" name="Microbiol. Resour. Announc.">
        <title>Metagenome Sequencing to Explore Phylogenomics of Terrestrial Cyanobacteria.</title>
        <authorList>
            <person name="Ward R.D."/>
            <person name="Stajich J.E."/>
            <person name="Johansen J.R."/>
            <person name="Huntemann M."/>
            <person name="Clum A."/>
            <person name="Foster B."/>
            <person name="Foster B."/>
            <person name="Roux S."/>
            <person name="Palaniappan K."/>
            <person name="Varghese N."/>
            <person name="Mukherjee S."/>
            <person name="Reddy T.B.K."/>
            <person name="Daum C."/>
            <person name="Copeland A."/>
            <person name="Chen I.A."/>
            <person name="Ivanova N.N."/>
            <person name="Kyrpides N.C."/>
            <person name="Shapiro N."/>
            <person name="Eloe-Fadrosh E.A."/>
            <person name="Pietrasiak N."/>
        </authorList>
    </citation>
    <scope>NUCLEOTIDE SEQUENCE</scope>
    <source>
        <strain evidence="2">JT2-VF2</strain>
    </source>
</reference>
<sequence length="211" mass="21954">MQKLCVAAVGTALIALESLSMAPATAALLTFSFSTESGGTGSFTLDTETVRASEPAVFGAGFTGILYPNAVSNLSLSASYTSLRKVTADWVVAPFFTSDLLVLPESMGVLSGAVYPSGCSNGTSVGCSVTVGVIYSGNASELSPNPDSYPIVLAVELFEPTTQQLLIRESITKFQVVPESNSNLSILAFGIGGISLLLKRKLKEKLLTAKE</sequence>
<feature type="chain" id="PRO_5037349563" description="PEP-CTERM sorting domain-containing protein" evidence="1">
    <location>
        <begin position="27"/>
        <end position="211"/>
    </location>
</feature>
<comment type="caution">
    <text evidence="2">The sequence shown here is derived from an EMBL/GenBank/DDBJ whole genome shotgun (WGS) entry which is preliminary data.</text>
</comment>
<name>A0A951UGW0_9NOST</name>
<evidence type="ECO:0008006" key="4">
    <source>
        <dbReference type="Google" id="ProtNLM"/>
    </source>
</evidence>
<dbReference type="EMBL" id="JAHHHN010000009">
    <property type="protein sequence ID" value="MBW4562894.1"/>
    <property type="molecule type" value="Genomic_DNA"/>
</dbReference>
<proteinExistence type="predicted"/>
<keyword evidence="1" id="KW-0732">Signal</keyword>
<feature type="signal peptide" evidence="1">
    <location>
        <begin position="1"/>
        <end position="26"/>
    </location>
</feature>
<gene>
    <name evidence="2" type="ORF">KME32_17445</name>
</gene>
<accession>A0A951UGW0</accession>
<protein>
    <recommendedName>
        <fullName evidence="4">PEP-CTERM sorting domain-containing protein</fullName>
    </recommendedName>
</protein>
<reference evidence="2" key="1">
    <citation type="submission" date="2021-05" db="EMBL/GenBank/DDBJ databases">
        <authorList>
            <person name="Pietrasiak N."/>
            <person name="Ward R."/>
            <person name="Stajich J.E."/>
            <person name="Kurbessoian T."/>
        </authorList>
    </citation>
    <scope>NUCLEOTIDE SEQUENCE</scope>
    <source>
        <strain evidence="2">JT2-VF2</strain>
    </source>
</reference>
<evidence type="ECO:0000313" key="2">
    <source>
        <dbReference type="EMBL" id="MBW4562894.1"/>
    </source>
</evidence>
<dbReference type="Proteomes" id="UP000715781">
    <property type="component" value="Unassembled WGS sequence"/>
</dbReference>
<dbReference type="AlphaFoldDB" id="A0A951UGW0"/>
<evidence type="ECO:0000313" key="3">
    <source>
        <dbReference type="Proteomes" id="UP000715781"/>
    </source>
</evidence>
<evidence type="ECO:0000256" key="1">
    <source>
        <dbReference type="SAM" id="SignalP"/>
    </source>
</evidence>